<accession>A0ABD1K5I5</accession>
<feature type="region of interest" description="Disordered" evidence="1">
    <location>
        <begin position="1"/>
        <end position="46"/>
    </location>
</feature>
<proteinExistence type="predicted"/>
<comment type="caution">
    <text evidence="3">The sequence shown here is derived from an EMBL/GenBank/DDBJ whole genome shotgun (WGS) entry which is preliminary data.</text>
</comment>
<dbReference type="InterPro" id="IPR036047">
    <property type="entry name" value="F-box-like_dom_sf"/>
</dbReference>
<organism evidence="3 4">
    <name type="scientific">Coilia grayii</name>
    <name type="common">Gray's grenadier anchovy</name>
    <dbReference type="NCBI Taxonomy" id="363190"/>
    <lineage>
        <taxon>Eukaryota</taxon>
        <taxon>Metazoa</taxon>
        <taxon>Chordata</taxon>
        <taxon>Craniata</taxon>
        <taxon>Vertebrata</taxon>
        <taxon>Euteleostomi</taxon>
        <taxon>Actinopterygii</taxon>
        <taxon>Neopterygii</taxon>
        <taxon>Teleostei</taxon>
        <taxon>Clupei</taxon>
        <taxon>Clupeiformes</taxon>
        <taxon>Clupeoidei</taxon>
        <taxon>Engraulidae</taxon>
        <taxon>Coilinae</taxon>
        <taxon>Coilia</taxon>
    </lineage>
</organism>
<dbReference type="Pfam" id="PF12937">
    <property type="entry name" value="F-box-like"/>
    <property type="match status" value="1"/>
</dbReference>
<feature type="region of interest" description="Disordered" evidence="1">
    <location>
        <begin position="75"/>
        <end position="190"/>
    </location>
</feature>
<dbReference type="Proteomes" id="UP001591681">
    <property type="component" value="Unassembled WGS sequence"/>
</dbReference>
<gene>
    <name evidence="3" type="ORF">ACEWY4_009108</name>
</gene>
<sequence>MPCLCVEDGCGSETQSEVEDSRKSVTEQTDNSADGQTPPQQPSIFTLSKKEVLDPCWYCMMSLIREDLNLTQPLTQLGGEASSPPPGGKSPNYQTDPRPHFGIPNSSRSTPFPLWGSRGPRELRKGDEEEEEEEVCMSTERDLARMSLHTPSESVSSEEEQNGTLEESTESPDSSSGRHEQAADVSEWDESPASGWDLLPDVCLQHVLVWLGDRDRARASLVCRRWHRATRSPALWRSRHFHLTGRCSPGRCSEHDLAVGYARSLGAFLEELEVLVALPYRCRVTVARRLQLALRALFQGLCGSGARLRSLSVRNLQLQRDAWSRSTRNAIVHNLAHFLGHMATHLLHLSLGGSRMTLAQGLKVLKALARTQQHLNSSGGKGGGILSLDLEGFFAPSEPVHTHPPFSQLLGHFHRLEWLSLSYSCVSDELLEALGSSQQVKGRGCGSLKCLRLKCHNEEPHSQVVWEQAWASLVQRCPKLCVEFDVEGITNVDRLQRILLPRVPLVSFTMSECNFSEQDVNPKPIFRDILPHFWCQLQVLSVEIDNCYQSVDEELLELVMMCSQLDSLMLNAYLELSFVEQLLEYCQHTSCPIRSLDVKVCYLSEGESHEEVEEEKLRELLSYHSHFVHPALQLSVELYPIK</sequence>
<dbReference type="SMART" id="SM00256">
    <property type="entry name" value="FBOX"/>
    <property type="match status" value="1"/>
</dbReference>
<dbReference type="SUPFAM" id="SSF52047">
    <property type="entry name" value="RNI-like"/>
    <property type="match status" value="1"/>
</dbReference>
<name>A0ABD1K5I5_9TELE</name>
<dbReference type="InterPro" id="IPR032675">
    <property type="entry name" value="LRR_dom_sf"/>
</dbReference>
<keyword evidence="4" id="KW-1185">Reference proteome</keyword>
<dbReference type="InterPro" id="IPR001810">
    <property type="entry name" value="F-box_dom"/>
</dbReference>
<protein>
    <recommendedName>
        <fullName evidence="2">F-box domain-containing protein</fullName>
    </recommendedName>
</protein>
<dbReference type="EMBL" id="JBHFQA010000008">
    <property type="protein sequence ID" value="KAL2094389.1"/>
    <property type="molecule type" value="Genomic_DNA"/>
</dbReference>
<dbReference type="PANTHER" id="PTHR20933:SF3">
    <property type="entry name" value="F-BOX ONLY PROTEIN 33"/>
    <property type="match status" value="1"/>
</dbReference>
<evidence type="ECO:0000259" key="2">
    <source>
        <dbReference type="PROSITE" id="PS50181"/>
    </source>
</evidence>
<evidence type="ECO:0000313" key="4">
    <source>
        <dbReference type="Proteomes" id="UP001591681"/>
    </source>
</evidence>
<reference evidence="3 4" key="1">
    <citation type="submission" date="2024-09" db="EMBL/GenBank/DDBJ databases">
        <title>A chromosome-level genome assembly of Gray's grenadier anchovy, Coilia grayii.</title>
        <authorList>
            <person name="Fu Z."/>
        </authorList>
    </citation>
    <scope>NUCLEOTIDE SEQUENCE [LARGE SCALE GENOMIC DNA]</scope>
    <source>
        <strain evidence="3">G4</strain>
        <tissue evidence="3">Muscle</tissue>
    </source>
</reference>
<dbReference type="SUPFAM" id="SSF81383">
    <property type="entry name" value="F-box domain"/>
    <property type="match status" value="1"/>
</dbReference>
<dbReference type="AlphaFoldDB" id="A0ABD1K5I5"/>
<dbReference type="PANTHER" id="PTHR20933">
    <property type="entry name" value="F-BOX ONLY PROTEIN 33"/>
    <property type="match status" value="1"/>
</dbReference>
<feature type="domain" description="F-box" evidence="2">
    <location>
        <begin position="193"/>
        <end position="239"/>
    </location>
</feature>
<evidence type="ECO:0000313" key="3">
    <source>
        <dbReference type="EMBL" id="KAL2094389.1"/>
    </source>
</evidence>
<dbReference type="Gene3D" id="1.20.1280.50">
    <property type="match status" value="1"/>
</dbReference>
<evidence type="ECO:0000256" key="1">
    <source>
        <dbReference type="SAM" id="MobiDB-lite"/>
    </source>
</evidence>
<feature type="compositionally biased region" description="Polar residues" evidence="1">
    <location>
        <begin position="162"/>
        <end position="175"/>
    </location>
</feature>
<dbReference type="PROSITE" id="PS50181">
    <property type="entry name" value="FBOX"/>
    <property type="match status" value="1"/>
</dbReference>
<feature type="compositionally biased region" description="Polar residues" evidence="1">
    <location>
        <begin position="26"/>
        <end position="46"/>
    </location>
</feature>
<dbReference type="Gene3D" id="3.80.10.10">
    <property type="entry name" value="Ribonuclease Inhibitor"/>
    <property type="match status" value="1"/>
</dbReference>